<gene>
    <name evidence="1" type="ORF">NUW54_g12204</name>
</gene>
<name>A0ACC1N0Y1_9APHY</name>
<evidence type="ECO:0000313" key="1">
    <source>
        <dbReference type="EMBL" id="KAJ2972719.1"/>
    </source>
</evidence>
<evidence type="ECO:0000313" key="2">
    <source>
        <dbReference type="Proteomes" id="UP001144978"/>
    </source>
</evidence>
<sequence>MGCIFRIYSLKLHAYDITVYGSKLGFLTLSSPEIVDIPGCCLMLRRSSSIERMPSAFMRRRRASGGIPEGAILGPRHPDVNLVFVERSIVVDTLRKTAYVQSILPGDGNWLQEMTARLETLLSPPPASSPPEVKAFMASQPAVEVTLPNRAEYISKIKTAKEWLFSGDSYELCVTAPTRISAPRSPSALARGTSSSWELYKMARGEGGEERTDHVVEHRSSEC</sequence>
<keyword evidence="2" id="KW-1185">Reference proteome</keyword>
<reference evidence="1" key="1">
    <citation type="submission" date="2022-08" db="EMBL/GenBank/DDBJ databases">
        <title>Genome Sequence of Pycnoporus sanguineus.</title>
        <authorList>
            <person name="Buettner E."/>
        </authorList>
    </citation>
    <scope>NUCLEOTIDE SEQUENCE</scope>
    <source>
        <strain evidence="1">CG-C14</strain>
    </source>
</reference>
<accession>A0ACC1N0Y1</accession>
<proteinExistence type="predicted"/>
<dbReference type="Proteomes" id="UP001144978">
    <property type="component" value="Unassembled WGS sequence"/>
</dbReference>
<comment type="caution">
    <text evidence="1">The sequence shown here is derived from an EMBL/GenBank/DDBJ whole genome shotgun (WGS) entry which is preliminary data.</text>
</comment>
<protein>
    <submittedName>
        <fullName evidence="1">Uncharacterized protein</fullName>
    </submittedName>
</protein>
<organism evidence="1 2">
    <name type="scientific">Trametes sanguinea</name>
    <dbReference type="NCBI Taxonomy" id="158606"/>
    <lineage>
        <taxon>Eukaryota</taxon>
        <taxon>Fungi</taxon>
        <taxon>Dikarya</taxon>
        <taxon>Basidiomycota</taxon>
        <taxon>Agaricomycotina</taxon>
        <taxon>Agaricomycetes</taxon>
        <taxon>Polyporales</taxon>
        <taxon>Polyporaceae</taxon>
        <taxon>Trametes</taxon>
    </lineage>
</organism>
<dbReference type="EMBL" id="JANSHE010005098">
    <property type="protein sequence ID" value="KAJ2972719.1"/>
    <property type="molecule type" value="Genomic_DNA"/>
</dbReference>